<evidence type="ECO:0000256" key="1">
    <source>
        <dbReference type="SAM" id="MobiDB-lite"/>
    </source>
</evidence>
<dbReference type="STRING" id="1608994.TU86_16300"/>
<dbReference type="EMBL" id="JYLF01000007">
    <property type="protein sequence ID" value="KMN12583.1"/>
    <property type="molecule type" value="Genomic_DNA"/>
</dbReference>
<dbReference type="AlphaFoldDB" id="A0A0J6IJT4"/>
<comment type="caution">
    <text evidence="2">The sequence shown here is derived from an EMBL/GenBank/DDBJ whole genome shotgun (WGS) entry which is preliminary data.</text>
</comment>
<organism evidence="2 3">
    <name type="scientific">Pseudomonas weihenstephanensis</name>
    <dbReference type="NCBI Taxonomy" id="1608994"/>
    <lineage>
        <taxon>Bacteria</taxon>
        <taxon>Pseudomonadati</taxon>
        <taxon>Pseudomonadota</taxon>
        <taxon>Gammaproteobacteria</taxon>
        <taxon>Pseudomonadales</taxon>
        <taxon>Pseudomonadaceae</taxon>
        <taxon>Pseudomonas</taxon>
    </lineage>
</organism>
<feature type="compositionally biased region" description="Basic residues" evidence="1">
    <location>
        <begin position="115"/>
        <end position="124"/>
    </location>
</feature>
<sequence>MPPNKRNQSQVEQRLIKALTKACETAKKHIEGFVWLTHAADYETFPAGFKVVWVFDTQDNKDFALADGAAGYMVDLTEKALKNADVKVRNVATYVYYDSEEECQRTDSGNWPQRMARKGANRKK</sequence>
<evidence type="ECO:0008006" key="4">
    <source>
        <dbReference type="Google" id="ProtNLM"/>
    </source>
</evidence>
<protein>
    <recommendedName>
        <fullName evidence="4">Fis family transcriptional regulator</fullName>
    </recommendedName>
</protein>
<dbReference type="PATRIC" id="fig|1608994.3.peg.3940"/>
<feature type="region of interest" description="Disordered" evidence="1">
    <location>
        <begin position="105"/>
        <end position="124"/>
    </location>
</feature>
<evidence type="ECO:0000313" key="2">
    <source>
        <dbReference type="EMBL" id="KMN12583.1"/>
    </source>
</evidence>
<reference evidence="2 3" key="1">
    <citation type="submission" date="2015-02" db="EMBL/GenBank/DDBJ databases">
        <title>Pseudomonas helleri sp. nov. and Pseudomonas weihenstephanensis sp. nov., isolated from raw cows milk.</title>
        <authorList>
            <person name="von Neubeck M."/>
            <person name="Huptas C."/>
            <person name="Wenning M."/>
            <person name="Scherer S."/>
        </authorList>
    </citation>
    <scope>NUCLEOTIDE SEQUENCE [LARGE SCALE GENOMIC DNA]</scope>
    <source>
        <strain evidence="2 3">DSM 29166</strain>
    </source>
</reference>
<name>A0A0J6IJT4_9PSED</name>
<gene>
    <name evidence="2" type="ORF">TU86_16300</name>
</gene>
<accession>A0A0J6IJT4</accession>
<dbReference type="OrthoDB" id="6996126at2"/>
<dbReference type="RefSeq" id="WP_048365359.1">
    <property type="nucleotide sequence ID" value="NZ_JYLF01000007.1"/>
</dbReference>
<proteinExistence type="predicted"/>
<evidence type="ECO:0000313" key="3">
    <source>
        <dbReference type="Proteomes" id="UP000036325"/>
    </source>
</evidence>
<dbReference type="Proteomes" id="UP000036325">
    <property type="component" value="Unassembled WGS sequence"/>
</dbReference>